<feature type="compositionally biased region" description="Polar residues" evidence="18">
    <location>
        <begin position="403"/>
        <end position="413"/>
    </location>
</feature>
<dbReference type="SMART" id="SM00384">
    <property type="entry name" value="AT_hook"/>
    <property type="match status" value="2"/>
</dbReference>
<feature type="compositionally biased region" description="Polar residues" evidence="18">
    <location>
        <begin position="527"/>
        <end position="536"/>
    </location>
</feature>
<evidence type="ECO:0000313" key="25">
    <source>
        <dbReference type="EMBL" id="JAQ05892.1"/>
    </source>
</evidence>
<keyword evidence="8" id="KW-0010">Activator</keyword>
<feature type="domain" description="Uracil-DNA glycosylase-like" evidence="19">
    <location>
        <begin position="134"/>
        <end position="295"/>
    </location>
</feature>
<evidence type="ECO:0000256" key="15">
    <source>
        <dbReference type="ARBA" id="ARBA00066769"/>
    </source>
</evidence>
<keyword evidence="5" id="KW-0832">Ubl conjugation</keyword>
<evidence type="ECO:0000313" key="24">
    <source>
        <dbReference type="EMBL" id="JAQ00586.1"/>
    </source>
</evidence>
<keyword evidence="7" id="KW-0805">Transcription regulation</keyword>
<dbReference type="Gene3D" id="3.40.470.10">
    <property type="entry name" value="Uracil-DNA glycosylase-like domain"/>
    <property type="match status" value="1"/>
</dbReference>
<dbReference type="EMBL" id="GBHO01044437">
    <property type="protein sequence ID" value="JAF99166.1"/>
    <property type="molecule type" value="Transcribed_RNA"/>
</dbReference>
<name>A0A0A9VYA0_LYGHE</name>
<keyword evidence="3" id="KW-0227">DNA damage</keyword>
<dbReference type="GO" id="GO:0005654">
    <property type="term" value="C:nucleoplasm"/>
    <property type="evidence" value="ECO:0007669"/>
    <property type="project" value="UniProtKB-ARBA"/>
</dbReference>
<dbReference type="GO" id="GO:0141016">
    <property type="term" value="F:G/T mismatch-specific thymine-DNA glycosylase activity"/>
    <property type="evidence" value="ECO:0007669"/>
    <property type="project" value="UniProtKB-EC"/>
</dbReference>
<dbReference type="InterPro" id="IPR005122">
    <property type="entry name" value="Uracil-DNA_glycosylase-like"/>
</dbReference>
<proteinExistence type="inferred from homology"/>
<dbReference type="EMBL" id="GBHO01044438">
    <property type="protein sequence ID" value="JAF99165.1"/>
    <property type="molecule type" value="Transcribed_RNA"/>
</dbReference>
<evidence type="ECO:0000313" key="20">
    <source>
        <dbReference type="EMBL" id="JAF99165.1"/>
    </source>
</evidence>
<feature type="compositionally biased region" description="Low complexity" evidence="18">
    <location>
        <begin position="472"/>
        <end position="482"/>
    </location>
</feature>
<evidence type="ECO:0000256" key="2">
    <source>
        <dbReference type="ARBA" id="ARBA00022499"/>
    </source>
</evidence>
<feature type="compositionally biased region" description="Polar residues" evidence="18">
    <location>
        <begin position="501"/>
        <end position="516"/>
    </location>
</feature>
<evidence type="ECO:0000259" key="19">
    <source>
        <dbReference type="SMART" id="SM00986"/>
    </source>
</evidence>
<reference evidence="22" key="1">
    <citation type="journal article" date="2014" name="PLoS ONE">
        <title>Transcriptome-Based Identification of ABC Transporters in the Western Tarnished Plant Bug Lygus hesperus.</title>
        <authorList>
            <person name="Hull J.J."/>
            <person name="Chaney K."/>
            <person name="Geib S.M."/>
            <person name="Fabrick J.A."/>
            <person name="Brent C.S."/>
            <person name="Walsh D."/>
            <person name="Lavine L.C."/>
        </authorList>
    </citation>
    <scope>NUCLEOTIDE SEQUENCE</scope>
</reference>
<feature type="compositionally biased region" description="Basic and acidic residues" evidence="18">
    <location>
        <begin position="373"/>
        <end position="400"/>
    </location>
</feature>
<evidence type="ECO:0000256" key="17">
    <source>
        <dbReference type="ARBA" id="ARBA00083221"/>
    </source>
</evidence>
<dbReference type="EMBL" id="GBHO01044436">
    <property type="protein sequence ID" value="JAF99167.1"/>
    <property type="molecule type" value="Transcribed_RNA"/>
</dbReference>
<dbReference type="SMART" id="SM00987">
    <property type="entry name" value="UreE_C"/>
    <property type="match status" value="1"/>
</dbReference>
<keyword evidence="9" id="KW-0804">Transcription</keyword>
<reference evidence="24" key="3">
    <citation type="journal article" date="2016" name="Gigascience">
        <title>De novo construction of an expanded transcriptome assembly for the western tarnished plant bug, Lygus hesperus.</title>
        <authorList>
            <person name="Tassone E.E."/>
            <person name="Geib S.M."/>
            <person name="Hall B."/>
            <person name="Fabrick J.A."/>
            <person name="Brent C.S."/>
            <person name="Hull J.J."/>
        </authorList>
    </citation>
    <scope>NUCLEOTIDE SEQUENCE</scope>
</reference>
<dbReference type="GO" id="GO:0004844">
    <property type="term" value="F:uracil DNA N-glycosylase activity"/>
    <property type="evidence" value="ECO:0007669"/>
    <property type="project" value="TreeGrafter"/>
</dbReference>
<feature type="region of interest" description="Disordered" evidence="18">
    <location>
        <begin position="60"/>
        <end position="100"/>
    </location>
</feature>
<feature type="compositionally biased region" description="Polar residues" evidence="18">
    <location>
        <begin position="561"/>
        <end position="570"/>
    </location>
</feature>
<evidence type="ECO:0000313" key="23">
    <source>
        <dbReference type="EMBL" id="JAG13487.1"/>
    </source>
</evidence>
<dbReference type="PANTHER" id="PTHR12159:SF9">
    <property type="entry name" value="G_T MISMATCH-SPECIFIC THYMINE DNA GLYCOSYLASE"/>
    <property type="match status" value="1"/>
</dbReference>
<comment type="catalytic activity">
    <reaction evidence="12">
        <text>Hydrolyzes mismatched double-stranded DNA and polynucleotides, releasing free thymine.</text>
        <dbReference type="EC" id="3.2.2.29"/>
    </reaction>
</comment>
<feature type="compositionally biased region" description="Polar residues" evidence="18">
    <location>
        <begin position="341"/>
        <end position="352"/>
    </location>
</feature>
<evidence type="ECO:0000256" key="7">
    <source>
        <dbReference type="ARBA" id="ARBA00023015"/>
    </source>
</evidence>
<evidence type="ECO:0000256" key="11">
    <source>
        <dbReference type="ARBA" id="ARBA00023242"/>
    </source>
</evidence>
<feature type="compositionally biased region" description="Polar residues" evidence="18">
    <location>
        <begin position="608"/>
        <end position="622"/>
    </location>
</feature>
<reference evidence="22" key="2">
    <citation type="submission" date="2014-07" db="EMBL/GenBank/DDBJ databases">
        <authorList>
            <person name="Hull J."/>
        </authorList>
    </citation>
    <scope>NUCLEOTIDE SEQUENCE</scope>
</reference>
<dbReference type="EMBL" id="GDHC01012737">
    <property type="protein sequence ID" value="JAQ05892.1"/>
    <property type="molecule type" value="Transcribed_RNA"/>
</dbReference>
<dbReference type="SUPFAM" id="SSF52141">
    <property type="entry name" value="Uracil-DNA glycosylase-like"/>
    <property type="match status" value="1"/>
</dbReference>
<accession>A0A0A9VYA0</accession>
<evidence type="ECO:0000256" key="3">
    <source>
        <dbReference type="ARBA" id="ARBA00022763"/>
    </source>
</evidence>
<dbReference type="GO" id="GO:0006285">
    <property type="term" value="P:base-excision repair, AP site formation"/>
    <property type="evidence" value="ECO:0007669"/>
    <property type="project" value="InterPro"/>
</dbReference>
<protein>
    <recommendedName>
        <fullName evidence="16">G/T mismatch-specific thymine DNA glycosylase</fullName>
        <ecNumber evidence="15">3.2.2.29</ecNumber>
    </recommendedName>
    <alternativeName>
        <fullName evidence="17">Thymine-DNA glycosylase</fullName>
    </alternativeName>
</protein>
<feature type="region of interest" description="Disordered" evidence="18">
    <location>
        <begin position="328"/>
        <end position="665"/>
    </location>
</feature>
<dbReference type="AlphaFoldDB" id="A0A0A9VYA0"/>
<evidence type="ECO:0000256" key="10">
    <source>
        <dbReference type="ARBA" id="ARBA00023204"/>
    </source>
</evidence>
<dbReference type="InterPro" id="IPR015637">
    <property type="entry name" value="MUG/TDG"/>
</dbReference>
<dbReference type="SMART" id="SM00986">
    <property type="entry name" value="UDG"/>
    <property type="match status" value="1"/>
</dbReference>
<comment type="subcellular location">
    <subcellularLocation>
        <location evidence="1">Nucleus</location>
    </subcellularLocation>
</comment>
<evidence type="ECO:0000313" key="21">
    <source>
        <dbReference type="EMBL" id="JAF99166.1"/>
    </source>
</evidence>
<evidence type="ECO:0000256" key="4">
    <source>
        <dbReference type="ARBA" id="ARBA00022801"/>
    </source>
</evidence>
<dbReference type="EC" id="3.2.2.29" evidence="15"/>
<sequence length="665" mass="75837">MKQEPPDYGYDTPEYNDMDYHQSYYPYQNNHMDYMEHNHQIKPEPQDDGYNQYYNNDMYNHMQTPPSLPVTPKKRGRPRKIRPEEGGPNPMHNPSPMGYPPLTDTNGIKVVKERKKHDRFNGMSEEEVSQRTLPDHLAPDLDIVIVGINPGLFAAYKGHHYAGPGNHFWKCLFLSGLIPEPMTADDDYKLLNMGIGFTNIVERATKGSADLTRKEIKLGGQILLEKLQKFKPKIAVFNGKYIYEVFSGKKDFNFGRQPEFVEGTNTYMWVMPSSSARCAQLPRAADKVPFYAALKKFRDYLKGTVQEINESELVFSNFKMKNFMEPEIKQEPEEKDGECSYNFNNPNLMDNTNVKKEPVDPPPKKKRGRPKKIKTEDAPQKIKDEKPATPIKIKEEKEDFAPQSENSNLSNHCFSPPAQASPGMQNQYQMYQGPQYNPSPQSPHFHNSPMSAQSPQPFQHSDLSSDLRAAISSDSHQQSSFSPYFTNSESEAPKQEEKPYSSPNKNSYHNYETSNYDEGYSKKPVTQDVSSRSLSGLESLIDQMRNDTDEDSTFHEDRSGSHYSPGSYTPNGGYMQPGYPSGSAPQTSEYQSGNYEYPQMMVPPSKPLTDSNQPRFTSLQSENSNSNYYPNYPNSNNPNYPSYPYPPHSTSSPYFNPTHHYSNAS</sequence>
<feature type="compositionally biased region" description="Basic and acidic residues" evidence="18">
    <location>
        <begin position="353"/>
        <end position="363"/>
    </location>
</feature>
<evidence type="ECO:0000256" key="5">
    <source>
        <dbReference type="ARBA" id="ARBA00022843"/>
    </source>
</evidence>
<dbReference type="InterPro" id="IPR036895">
    <property type="entry name" value="Uracil-DNA_glycosylase-like_sf"/>
</dbReference>
<evidence type="ECO:0000256" key="6">
    <source>
        <dbReference type="ARBA" id="ARBA00022853"/>
    </source>
</evidence>
<dbReference type="EMBL" id="GDHC01018043">
    <property type="protein sequence ID" value="JAQ00586.1"/>
    <property type="molecule type" value="Transcribed_RNA"/>
</dbReference>
<evidence type="ECO:0000256" key="12">
    <source>
        <dbReference type="ARBA" id="ARBA00052915"/>
    </source>
</evidence>
<organism evidence="22">
    <name type="scientific">Lygus hesperus</name>
    <name type="common">Western plant bug</name>
    <dbReference type="NCBI Taxonomy" id="30085"/>
    <lineage>
        <taxon>Eukaryota</taxon>
        <taxon>Metazoa</taxon>
        <taxon>Ecdysozoa</taxon>
        <taxon>Arthropoda</taxon>
        <taxon>Hexapoda</taxon>
        <taxon>Insecta</taxon>
        <taxon>Pterygota</taxon>
        <taxon>Neoptera</taxon>
        <taxon>Paraneoptera</taxon>
        <taxon>Hemiptera</taxon>
        <taxon>Heteroptera</taxon>
        <taxon>Panheteroptera</taxon>
        <taxon>Cimicomorpha</taxon>
        <taxon>Miridae</taxon>
        <taxon>Mirini</taxon>
        <taxon>Lygus</taxon>
    </lineage>
</organism>
<keyword evidence="10" id="KW-0234">DNA repair</keyword>
<dbReference type="CDD" id="cd10028">
    <property type="entry name" value="UDG-F2_TDG_MUG"/>
    <property type="match status" value="1"/>
</dbReference>
<dbReference type="GO" id="GO:0003677">
    <property type="term" value="F:DNA binding"/>
    <property type="evidence" value="ECO:0007669"/>
    <property type="project" value="InterPro"/>
</dbReference>
<dbReference type="GO" id="GO:0032183">
    <property type="term" value="F:SUMO binding"/>
    <property type="evidence" value="ECO:0007669"/>
    <property type="project" value="UniProtKB-ARBA"/>
</dbReference>
<evidence type="ECO:0000256" key="16">
    <source>
        <dbReference type="ARBA" id="ARBA00071248"/>
    </source>
</evidence>
<feature type="compositionally biased region" description="Polar residues" evidence="18">
    <location>
        <begin position="583"/>
        <end position="594"/>
    </location>
</feature>
<evidence type="ECO:0000256" key="13">
    <source>
        <dbReference type="ARBA" id="ARBA00061261"/>
    </source>
</evidence>
<keyword evidence="6" id="KW-0156">Chromatin regulator</keyword>
<feature type="compositionally biased region" description="Low complexity" evidence="18">
    <location>
        <begin position="623"/>
        <end position="640"/>
    </location>
</feature>
<evidence type="ECO:0000256" key="9">
    <source>
        <dbReference type="ARBA" id="ARBA00023163"/>
    </source>
</evidence>
<gene>
    <name evidence="22" type="primary">TDG_3</name>
    <name evidence="20" type="synonym">TDG_0</name>
    <name evidence="21" type="synonym">TDG_1</name>
    <name evidence="23" type="synonym">TDG_2</name>
    <name evidence="25" type="synonym">TDG_4</name>
    <name evidence="21" type="ORF">CM83_59712</name>
    <name evidence="20" type="ORF">CM83_59715</name>
    <name evidence="23" type="ORF">CM83_59719</name>
    <name evidence="22" type="ORF">CM83_59722</name>
    <name evidence="24" type="ORF">g.69695</name>
    <name evidence="25" type="ORF">g.69698</name>
</gene>
<dbReference type="FunFam" id="3.40.470.10:FF:000002">
    <property type="entry name" value="G/T mismatch-specific thymine DNA glycosylase"/>
    <property type="match status" value="1"/>
</dbReference>
<feature type="compositionally biased region" description="Basic and acidic residues" evidence="18">
    <location>
        <begin position="544"/>
        <end position="560"/>
    </location>
</feature>
<evidence type="ECO:0000256" key="1">
    <source>
        <dbReference type="ARBA" id="ARBA00004123"/>
    </source>
</evidence>
<evidence type="ECO:0000256" key="18">
    <source>
        <dbReference type="SAM" id="MobiDB-lite"/>
    </source>
</evidence>
<dbReference type="PANTHER" id="PTHR12159">
    <property type="entry name" value="G/T AND G/U MISMATCH-SPECIFIC DNA GLYCOSYLASE"/>
    <property type="match status" value="1"/>
</dbReference>
<evidence type="ECO:0000313" key="22">
    <source>
        <dbReference type="EMBL" id="JAF99167.1"/>
    </source>
</evidence>
<keyword evidence="11" id="KW-0539">Nucleus</keyword>
<evidence type="ECO:0000256" key="8">
    <source>
        <dbReference type="ARBA" id="ARBA00023159"/>
    </source>
</evidence>
<keyword evidence="4" id="KW-0378">Hydrolase</keyword>
<dbReference type="InterPro" id="IPR017956">
    <property type="entry name" value="AT_hook_DNA-bd_motif"/>
</dbReference>
<keyword evidence="2" id="KW-1017">Isopeptide bond</keyword>
<feature type="compositionally biased region" description="Polar residues" evidence="18">
    <location>
        <begin position="422"/>
        <end position="464"/>
    </location>
</feature>
<comment type="subunit">
    <text evidence="14">Homodimer. Interacts with AICDA and GADD45A.</text>
</comment>
<dbReference type="Pfam" id="PF03167">
    <property type="entry name" value="UDG"/>
    <property type="match status" value="1"/>
</dbReference>
<dbReference type="EMBL" id="GBHO01030117">
    <property type="protein sequence ID" value="JAG13487.1"/>
    <property type="molecule type" value="Transcribed_RNA"/>
</dbReference>
<evidence type="ECO:0000256" key="14">
    <source>
        <dbReference type="ARBA" id="ARBA00064519"/>
    </source>
</evidence>
<comment type="similarity">
    <text evidence="13">Belongs to the uracil-DNA glycosylase (UDG) superfamily. TDG/mug family.</text>
</comment>
<dbReference type="GO" id="GO:0040029">
    <property type="term" value="P:epigenetic regulation of gene expression"/>
    <property type="evidence" value="ECO:0007669"/>
    <property type="project" value="UniProtKB-ARBA"/>
</dbReference>